<dbReference type="EC" id="2.7.11.1" evidence="6"/>
<keyword evidence="7" id="KW-1185">Reference proteome</keyword>
<dbReference type="GO" id="GO:0005829">
    <property type="term" value="C:cytosol"/>
    <property type="evidence" value="ECO:0007669"/>
    <property type="project" value="TreeGrafter"/>
</dbReference>
<dbReference type="EMBL" id="JACHND010000001">
    <property type="protein sequence ID" value="MBB4699727.1"/>
    <property type="molecule type" value="Genomic_DNA"/>
</dbReference>
<organism evidence="6 7">
    <name type="scientific">Sphaerisporangium siamense</name>
    <dbReference type="NCBI Taxonomy" id="795645"/>
    <lineage>
        <taxon>Bacteria</taxon>
        <taxon>Bacillati</taxon>
        <taxon>Actinomycetota</taxon>
        <taxon>Actinomycetes</taxon>
        <taxon>Streptosporangiales</taxon>
        <taxon>Streptosporangiaceae</taxon>
        <taxon>Sphaerisporangium</taxon>
    </lineage>
</organism>
<dbReference type="InterPro" id="IPR052028">
    <property type="entry name" value="HipA_Ser/Thr_kinase"/>
</dbReference>
<comment type="similarity">
    <text evidence="1">Belongs to the HipA Ser/Thr kinase family.</text>
</comment>
<comment type="caution">
    <text evidence="6">The sequence shown here is derived from an EMBL/GenBank/DDBJ whole genome shotgun (WGS) entry which is preliminary data.</text>
</comment>
<dbReference type="RefSeq" id="WP_184877478.1">
    <property type="nucleotide sequence ID" value="NZ_BOOV01000031.1"/>
</dbReference>
<dbReference type="InterPro" id="IPR012893">
    <property type="entry name" value="HipA-like_C"/>
</dbReference>
<evidence type="ECO:0000313" key="7">
    <source>
        <dbReference type="Proteomes" id="UP000542210"/>
    </source>
</evidence>
<protein>
    <submittedName>
        <fullName evidence="6">Serine/threonine-protein kinase HipA</fullName>
        <ecNumber evidence="6">2.7.11.1</ecNumber>
    </submittedName>
</protein>
<reference evidence="6 7" key="1">
    <citation type="submission" date="2020-08" db="EMBL/GenBank/DDBJ databases">
        <title>Sequencing the genomes of 1000 actinobacteria strains.</title>
        <authorList>
            <person name="Klenk H.-P."/>
        </authorList>
    </citation>
    <scope>NUCLEOTIDE SEQUENCE [LARGE SCALE GENOMIC DNA]</scope>
    <source>
        <strain evidence="6 7">DSM 45784</strain>
    </source>
</reference>
<proteinExistence type="inferred from homology"/>
<dbReference type="InterPro" id="IPR017508">
    <property type="entry name" value="HipA_N1"/>
</dbReference>
<evidence type="ECO:0000313" key="6">
    <source>
        <dbReference type="EMBL" id="MBB4699727.1"/>
    </source>
</evidence>
<gene>
    <name evidence="6" type="ORF">BJ982_001271</name>
</gene>
<dbReference type="PANTHER" id="PTHR37419:SF1">
    <property type="entry name" value="SERINE_THREONINE-PROTEIN KINASE TOXIN HIPA"/>
    <property type="match status" value="1"/>
</dbReference>
<dbReference type="PANTHER" id="PTHR37419">
    <property type="entry name" value="SERINE/THREONINE-PROTEIN KINASE TOXIN HIPA"/>
    <property type="match status" value="1"/>
</dbReference>
<accession>A0A7W7G804</accession>
<dbReference type="GO" id="GO:0004674">
    <property type="term" value="F:protein serine/threonine kinase activity"/>
    <property type="evidence" value="ECO:0007669"/>
    <property type="project" value="UniProtKB-EC"/>
</dbReference>
<dbReference type="Proteomes" id="UP000542210">
    <property type="component" value="Unassembled WGS sequence"/>
</dbReference>
<name>A0A7W7G804_9ACTN</name>
<dbReference type="Pfam" id="PF13657">
    <property type="entry name" value="Couple_hipA"/>
    <property type="match status" value="1"/>
</dbReference>
<evidence type="ECO:0000256" key="1">
    <source>
        <dbReference type="ARBA" id="ARBA00010164"/>
    </source>
</evidence>
<keyword evidence="2 6" id="KW-0808">Transferase</keyword>
<sequence length="396" mass="43960">MKNRAVARVLLGEREVGLLTQQAGRVSFRYTDRAVDRPVLGLRYEYDPLTTEKGYGGSVPPWFANLLPEKGSGLRRMIMSELGVNWMSDFSLLVHLGEDLPGAVTVRMDQPHVDEAVAEDTAATPVPGKLSFSLSGMQVKLSMRKVGDEFRYEGVGGDWIVKFPSTRLPALPENEYAIMTWLRLAGLDVPEHRLVAPADLREIPAGLIKPGERAYAIRRFDRAARARIHQEDFAQVFGLAPIHKDRGRAEDIGELIQKECPQDLAEFVRRVAACIIVGNTDEHMKNWSLRYPDGRTRRLSPAYDVVSVTAYELFSTDTLTLPIGGQHDTRYVTSDHFRGFAEAVGADAEAVARTAHESVAALADSWAEVLSGCPVPDFVRAHVETRLRTLPLMKGL</sequence>
<dbReference type="Pfam" id="PF07804">
    <property type="entry name" value="HipA_C"/>
    <property type="match status" value="1"/>
</dbReference>
<evidence type="ECO:0000256" key="3">
    <source>
        <dbReference type="ARBA" id="ARBA00022777"/>
    </source>
</evidence>
<dbReference type="Gene3D" id="1.10.1070.20">
    <property type="match status" value="1"/>
</dbReference>
<evidence type="ECO:0000259" key="4">
    <source>
        <dbReference type="Pfam" id="PF07804"/>
    </source>
</evidence>
<keyword evidence="3 6" id="KW-0418">Kinase</keyword>
<evidence type="ECO:0000259" key="5">
    <source>
        <dbReference type="Pfam" id="PF13657"/>
    </source>
</evidence>
<feature type="domain" description="HipA N-terminal subdomain 1" evidence="5">
    <location>
        <begin position="8"/>
        <end position="106"/>
    </location>
</feature>
<feature type="domain" description="HipA-like C-terminal" evidence="4">
    <location>
        <begin position="132"/>
        <end position="366"/>
    </location>
</feature>
<dbReference type="AlphaFoldDB" id="A0A7W7G804"/>
<evidence type="ECO:0000256" key="2">
    <source>
        <dbReference type="ARBA" id="ARBA00022679"/>
    </source>
</evidence>
<dbReference type="NCBIfam" id="TIGR03071">
    <property type="entry name" value="couple_hipA"/>
    <property type="match status" value="1"/>
</dbReference>